<name>A0A810L2U4_9ACTN</name>
<dbReference type="Proteomes" id="UP000680750">
    <property type="component" value="Chromosome"/>
</dbReference>
<protein>
    <submittedName>
        <fullName evidence="1">Uncharacterized protein</fullName>
    </submittedName>
</protein>
<keyword evidence="2" id="KW-1185">Reference proteome</keyword>
<dbReference type="AlphaFoldDB" id="A0A810L2U4"/>
<dbReference type="EMBL" id="AP023354">
    <property type="protein sequence ID" value="BCJ28746.1"/>
    <property type="molecule type" value="Genomic_DNA"/>
</dbReference>
<gene>
    <name evidence="1" type="ORF">Asera_28540</name>
</gene>
<organism evidence="1 2">
    <name type="scientific">Actinocatenispora sera</name>
    <dbReference type="NCBI Taxonomy" id="390989"/>
    <lineage>
        <taxon>Bacteria</taxon>
        <taxon>Bacillati</taxon>
        <taxon>Actinomycetota</taxon>
        <taxon>Actinomycetes</taxon>
        <taxon>Micromonosporales</taxon>
        <taxon>Micromonosporaceae</taxon>
        <taxon>Actinocatenispora</taxon>
    </lineage>
</organism>
<accession>A0A810L2U4</accession>
<evidence type="ECO:0000313" key="2">
    <source>
        <dbReference type="Proteomes" id="UP000680750"/>
    </source>
</evidence>
<dbReference type="KEGG" id="aser:Asera_28540"/>
<sequence length="164" mass="18012">MRVVSGGCHYLLVDTPGPLLFVEEVRRFPPWHRQQTRPGLALVYESASGQLSAPVGGYTAGELWWRHPRRVYGVDLTRQRLQVTAAGAGGERVRITGVARVHDPVAVVAARSVDGWRDCRDHLTGLAERPPDERGATWDSGDGILVTGIETVPVRDESPAEVER</sequence>
<reference evidence="1" key="1">
    <citation type="submission" date="2020-08" db="EMBL/GenBank/DDBJ databases">
        <title>Whole genome shotgun sequence of Actinocatenispora sera NBRC 101916.</title>
        <authorList>
            <person name="Komaki H."/>
            <person name="Tamura T."/>
        </authorList>
    </citation>
    <scope>NUCLEOTIDE SEQUENCE</scope>
    <source>
        <strain evidence="1">NBRC 101916</strain>
    </source>
</reference>
<evidence type="ECO:0000313" key="1">
    <source>
        <dbReference type="EMBL" id="BCJ28746.1"/>
    </source>
</evidence>
<proteinExistence type="predicted"/>